<keyword evidence="4" id="KW-1185">Reference proteome</keyword>
<evidence type="ECO:0000256" key="2">
    <source>
        <dbReference type="SAM" id="MobiDB-lite"/>
    </source>
</evidence>
<feature type="compositionally biased region" description="Basic and acidic residues" evidence="2">
    <location>
        <begin position="13"/>
        <end position="22"/>
    </location>
</feature>
<dbReference type="GeneID" id="89970895"/>
<proteinExistence type="inferred from homology"/>
<dbReference type="RefSeq" id="XP_064705907.1">
    <property type="nucleotide sequence ID" value="XM_064846297.1"/>
</dbReference>
<evidence type="ECO:0000313" key="3">
    <source>
        <dbReference type="EMBL" id="KAK5051893.1"/>
    </source>
</evidence>
<dbReference type="SUPFAM" id="SSF53067">
    <property type="entry name" value="Actin-like ATPase domain"/>
    <property type="match status" value="2"/>
</dbReference>
<dbReference type="Gene3D" id="3.30.420.40">
    <property type="match status" value="2"/>
</dbReference>
<comment type="caution">
    <text evidence="3">The sequence shown here is derived from an EMBL/GenBank/DDBJ whole genome shotgun (WGS) entry which is preliminary data.</text>
</comment>
<name>A0AAV9NC47_9EURO</name>
<dbReference type="SMART" id="SM00268">
    <property type="entry name" value="ACTIN"/>
    <property type="match status" value="1"/>
</dbReference>
<organism evidence="3 4">
    <name type="scientific">Exophiala bonariae</name>
    <dbReference type="NCBI Taxonomy" id="1690606"/>
    <lineage>
        <taxon>Eukaryota</taxon>
        <taxon>Fungi</taxon>
        <taxon>Dikarya</taxon>
        <taxon>Ascomycota</taxon>
        <taxon>Pezizomycotina</taxon>
        <taxon>Eurotiomycetes</taxon>
        <taxon>Chaetothyriomycetidae</taxon>
        <taxon>Chaetothyriales</taxon>
        <taxon>Herpotrichiellaceae</taxon>
        <taxon>Exophiala</taxon>
    </lineage>
</organism>
<dbReference type="InterPro" id="IPR004000">
    <property type="entry name" value="Actin"/>
</dbReference>
<dbReference type="Proteomes" id="UP001358417">
    <property type="component" value="Unassembled WGS sequence"/>
</dbReference>
<dbReference type="InterPro" id="IPR043129">
    <property type="entry name" value="ATPase_NBD"/>
</dbReference>
<dbReference type="AlphaFoldDB" id="A0AAV9NC47"/>
<accession>A0AAV9NC47</accession>
<dbReference type="Gene3D" id="3.90.640.10">
    <property type="entry name" value="Actin, Chain A, domain 4"/>
    <property type="match status" value="1"/>
</dbReference>
<reference evidence="3 4" key="1">
    <citation type="submission" date="2023-08" db="EMBL/GenBank/DDBJ databases">
        <title>Black Yeasts Isolated from many extreme environments.</title>
        <authorList>
            <person name="Coleine C."/>
            <person name="Stajich J.E."/>
            <person name="Selbmann L."/>
        </authorList>
    </citation>
    <scope>NUCLEOTIDE SEQUENCE [LARGE SCALE GENOMIC DNA]</scope>
    <source>
        <strain evidence="3 4">CCFEE 5792</strain>
    </source>
</reference>
<gene>
    <name evidence="3" type="ORF">LTR84_002696</name>
</gene>
<evidence type="ECO:0000313" key="4">
    <source>
        <dbReference type="Proteomes" id="UP001358417"/>
    </source>
</evidence>
<dbReference type="EMBL" id="JAVRRD010000014">
    <property type="protein sequence ID" value="KAK5051893.1"/>
    <property type="molecule type" value="Genomic_DNA"/>
</dbReference>
<comment type="similarity">
    <text evidence="1">Belongs to the actin family.</text>
</comment>
<feature type="region of interest" description="Disordered" evidence="2">
    <location>
        <begin position="13"/>
        <end position="47"/>
    </location>
</feature>
<dbReference type="Pfam" id="PF00022">
    <property type="entry name" value="Actin"/>
    <property type="match status" value="1"/>
</dbReference>
<evidence type="ECO:0000256" key="1">
    <source>
        <dbReference type="RuleBase" id="RU000487"/>
    </source>
</evidence>
<sequence length="532" mass="59291">MSTPWASAISATLRDRLPDRQRQTTALPHTPPTRHISSAHSSPGSSLFRTEDDPIIIELDPRYVLVGFQGESGPQCCLRFTPETNRRVGDYRSYLPGYSRRKEDVKTKSSEYELWRADLRDVDLGLVEDKLERAVREAHNKYLLVDAGIVRLILVLPSLVPLPVLDTVLRLCFEKFKYSSITLLPTPAMTVASAGLRSGLVIDIGWEETVVTSIYEFREVHVRRSTRAMKLLVWKIAEFLETVRLQQNDSIKDLLRLDFDFVEEFILRAGACHALVPTEEEDLEQKTASIDLVKDGAKPATDGASQTFAVDWPTSTSVHRVLISRRALQTACLDAFTGSQDDNHPDDHEQPIDLLIYTSLLSISSDVRSICISRIIFSGRQASSIRGLSQYVLRSVGSLMKQYGWTAVRGKNINSKRSGLSELAHGRATPADARYHSTIPAEGVPWEDQLLRQKAKSNVTAALQQVESLGPWAAASLVSSLKAKSFVEIEREKFLTHGLNGAHREVDHAAVTQRAITSKPGEKVNWTLAGWG</sequence>
<protein>
    <submittedName>
        <fullName evidence="3">Uncharacterized protein</fullName>
    </submittedName>
</protein>